<evidence type="ECO:0000313" key="6">
    <source>
        <dbReference type="EMBL" id="CAK7896064.1"/>
    </source>
</evidence>
<evidence type="ECO:0000313" key="7">
    <source>
        <dbReference type="Proteomes" id="UP001497600"/>
    </source>
</evidence>
<feature type="transmembrane region" description="Helical" evidence="5">
    <location>
        <begin position="12"/>
        <end position="31"/>
    </location>
</feature>
<dbReference type="PANTHER" id="PTHR28128">
    <property type="entry name" value="GOLGI APPARATUS MEMBRANE PROTEIN TVP15"/>
    <property type="match status" value="1"/>
</dbReference>
<evidence type="ECO:0000256" key="5">
    <source>
        <dbReference type="SAM" id="Phobius"/>
    </source>
</evidence>
<reference evidence="6 7" key="1">
    <citation type="submission" date="2024-01" db="EMBL/GenBank/DDBJ databases">
        <authorList>
            <consortium name="Genoscope - CEA"/>
            <person name="William W."/>
        </authorList>
    </citation>
    <scope>NUCLEOTIDE SEQUENCE [LARGE SCALE GENOMIC DNA]</scope>
    <source>
        <strain evidence="6 7">29B2s-10</strain>
    </source>
</reference>
<dbReference type="Proteomes" id="UP001497600">
    <property type="component" value="Chromosome B"/>
</dbReference>
<dbReference type="PANTHER" id="PTHR28128:SF1">
    <property type="entry name" value="GOLGI APPARATUS MEMBRANE PROTEIN TVP15"/>
    <property type="match status" value="1"/>
</dbReference>
<evidence type="ECO:0000256" key="1">
    <source>
        <dbReference type="ARBA" id="ARBA00004141"/>
    </source>
</evidence>
<feature type="transmembrane region" description="Helical" evidence="5">
    <location>
        <begin position="94"/>
        <end position="113"/>
    </location>
</feature>
<comment type="subcellular location">
    <subcellularLocation>
        <location evidence="1">Membrane</location>
        <topology evidence="1">Multi-pass membrane protein</topology>
    </subcellularLocation>
</comment>
<keyword evidence="2 5" id="KW-0812">Transmembrane</keyword>
<proteinExistence type="predicted"/>
<feature type="transmembrane region" description="Helical" evidence="5">
    <location>
        <begin position="68"/>
        <end position="87"/>
    </location>
</feature>
<accession>A0ABP0E7B1</accession>
<keyword evidence="4 5" id="KW-0472">Membrane</keyword>
<protein>
    <submittedName>
        <fullName evidence="6">Golgi apparatus membrane protein Tvp15p</fullName>
    </submittedName>
</protein>
<feature type="transmembrane region" description="Helical" evidence="5">
    <location>
        <begin position="38"/>
        <end position="56"/>
    </location>
</feature>
<gene>
    <name evidence="6" type="primary">TVP15</name>
    <name evidence="6" type="ORF">CAAN4_B03246</name>
</gene>
<name>A0ABP0E7B1_9ASCO</name>
<dbReference type="Pfam" id="PF08507">
    <property type="entry name" value="COPI_assoc"/>
    <property type="match status" value="1"/>
</dbReference>
<sequence length="140" mass="14722">MNLDSVSGQDLSGVFKIVNLAVAGLTVLSGLSQLFSGIQSFVIGIYLIAFGSIIGLLEFRVPAEAHTYASFLFSFIGRGIFYTLIGASIHGASIFRIGAAILIFIVGLVYIALEAVPSISPPENMNPEGVAIGIDDDDII</sequence>
<evidence type="ECO:0000256" key="4">
    <source>
        <dbReference type="ARBA" id="ARBA00023136"/>
    </source>
</evidence>
<evidence type="ECO:0000256" key="2">
    <source>
        <dbReference type="ARBA" id="ARBA00022692"/>
    </source>
</evidence>
<dbReference type="InterPro" id="IPR013714">
    <property type="entry name" value="Golgi_TVP15"/>
</dbReference>
<dbReference type="EMBL" id="OZ004254">
    <property type="protein sequence ID" value="CAK7896064.1"/>
    <property type="molecule type" value="Genomic_DNA"/>
</dbReference>
<keyword evidence="3 5" id="KW-1133">Transmembrane helix</keyword>
<organism evidence="6 7">
    <name type="scientific">[Candida] anglica</name>
    <dbReference type="NCBI Taxonomy" id="148631"/>
    <lineage>
        <taxon>Eukaryota</taxon>
        <taxon>Fungi</taxon>
        <taxon>Dikarya</taxon>
        <taxon>Ascomycota</taxon>
        <taxon>Saccharomycotina</taxon>
        <taxon>Pichiomycetes</taxon>
        <taxon>Debaryomycetaceae</taxon>
        <taxon>Kurtzmaniella</taxon>
    </lineage>
</organism>
<evidence type="ECO:0000256" key="3">
    <source>
        <dbReference type="ARBA" id="ARBA00022989"/>
    </source>
</evidence>
<keyword evidence="7" id="KW-1185">Reference proteome</keyword>